<dbReference type="InterPro" id="IPR000086">
    <property type="entry name" value="NUDIX_hydrolase_dom"/>
</dbReference>
<protein>
    <submittedName>
        <fullName evidence="2">Hydrolase, NUDIX family</fullName>
    </submittedName>
</protein>
<dbReference type="AlphaFoldDB" id="E6LEN7"/>
<evidence type="ECO:0000313" key="2">
    <source>
        <dbReference type="EMBL" id="EFU74328.1"/>
    </source>
</evidence>
<organism evidence="2 3">
    <name type="scientific">Enterococcus italicus (strain DSM 15952 / CCUG 50447 / LMG 22039 / TP 1.5)</name>
    <dbReference type="NCBI Taxonomy" id="888064"/>
    <lineage>
        <taxon>Bacteria</taxon>
        <taxon>Bacillati</taxon>
        <taxon>Bacillota</taxon>
        <taxon>Bacilli</taxon>
        <taxon>Lactobacillales</taxon>
        <taxon>Enterococcaceae</taxon>
        <taxon>Enterococcus</taxon>
    </lineage>
</organism>
<dbReference type="PROSITE" id="PS51462">
    <property type="entry name" value="NUDIX"/>
    <property type="match status" value="1"/>
</dbReference>
<dbReference type="EMBL" id="AEPV01000030">
    <property type="protein sequence ID" value="EFU74328.1"/>
    <property type="molecule type" value="Genomic_DNA"/>
</dbReference>
<dbReference type="CDD" id="cd04688">
    <property type="entry name" value="NUDIX_Hydrolase"/>
    <property type="match status" value="1"/>
</dbReference>
<dbReference type="HOGENOM" id="CLU_037162_18_6_9"/>
<gene>
    <name evidence="2" type="ORF">HMPREF9088_0827</name>
</gene>
<proteinExistence type="predicted"/>
<reference evidence="2 3" key="1">
    <citation type="submission" date="2010-12" db="EMBL/GenBank/DDBJ databases">
        <authorList>
            <person name="Muzny D."/>
            <person name="Qin X."/>
            <person name="Deng J."/>
            <person name="Jiang H."/>
            <person name="Liu Y."/>
            <person name="Qu J."/>
            <person name="Song X.-Z."/>
            <person name="Zhang L."/>
            <person name="Thornton R."/>
            <person name="Coyle M."/>
            <person name="Francisco L."/>
            <person name="Jackson L."/>
            <person name="Javaid M."/>
            <person name="Korchina V."/>
            <person name="Kovar C."/>
            <person name="Mata R."/>
            <person name="Mathew T."/>
            <person name="Ngo R."/>
            <person name="Nguyen L."/>
            <person name="Nguyen N."/>
            <person name="Okwuonu G."/>
            <person name="Ongeri F."/>
            <person name="Pham C."/>
            <person name="Simmons D."/>
            <person name="Wilczek-Boney K."/>
            <person name="Hale W."/>
            <person name="Jakkamsetti A."/>
            <person name="Pham P."/>
            <person name="Ruth R."/>
            <person name="San Lucas F."/>
            <person name="Warren J."/>
            <person name="Zhang J."/>
            <person name="Zhao Z."/>
            <person name="Zhou C."/>
            <person name="Zhu D."/>
            <person name="Lee S."/>
            <person name="Bess C."/>
            <person name="Blankenburg K."/>
            <person name="Forbes L."/>
            <person name="Fu Q."/>
            <person name="Gubbala S."/>
            <person name="Hirani K."/>
            <person name="Jayaseelan J.C."/>
            <person name="Lara F."/>
            <person name="Munidasa M."/>
            <person name="Palculict T."/>
            <person name="Patil S."/>
            <person name="Pu L.-L."/>
            <person name="Saada N."/>
            <person name="Tang L."/>
            <person name="Weissenberger G."/>
            <person name="Zhu Y."/>
            <person name="Hemphill L."/>
            <person name="Shang Y."/>
            <person name="Youmans B."/>
            <person name="Ayvaz T."/>
            <person name="Ross M."/>
            <person name="Santibanez J."/>
            <person name="Aqrawi P."/>
            <person name="Gross S."/>
            <person name="Joshi V."/>
            <person name="Fowler G."/>
            <person name="Nazareth L."/>
            <person name="Reid J."/>
            <person name="Worley K."/>
            <person name="Petrosino J."/>
            <person name="Highlander S."/>
            <person name="Gibbs R."/>
        </authorList>
    </citation>
    <scope>NUCLEOTIDE SEQUENCE [LARGE SCALE GENOMIC DNA]</scope>
    <source>
        <strain evidence="3">DSM 15952 / CCUG 50447 / LMG 22039 / TP 1.5</strain>
    </source>
</reference>
<sequence length="142" mass="16019">MQDIRTKIAGVSVDIRACGLLRNGDDYLVSTENDGTQTLHVGAIKVGETTEDAVVREFFEETALQVIPNRLLALIENHFCINNQPYQQLLFVYDVHLSDPTKRDPKSEDGCTSQWLPREQVTQLRPAILNELVHQPFSTSPK</sequence>
<comment type="caution">
    <text evidence="2">The sequence shown here is derived from an EMBL/GenBank/DDBJ whole genome shotgun (WGS) entry which is preliminary data.</text>
</comment>
<keyword evidence="2" id="KW-0378">Hydrolase</keyword>
<accession>E6LEN7</accession>
<dbReference type="Proteomes" id="UP000010296">
    <property type="component" value="Unassembled WGS sequence"/>
</dbReference>
<dbReference type="SUPFAM" id="SSF55811">
    <property type="entry name" value="Nudix"/>
    <property type="match status" value="1"/>
</dbReference>
<dbReference type="Gene3D" id="3.90.79.10">
    <property type="entry name" value="Nucleoside Triphosphate Pyrophosphohydrolase"/>
    <property type="match status" value="1"/>
</dbReference>
<dbReference type="eggNOG" id="COG1051">
    <property type="taxonomic scope" value="Bacteria"/>
</dbReference>
<dbReference type="GO" id="GO:0016787">
    <property type="term" value="F:hydrolase activity"/>
    <property type="evidence" value="ECO:0007669"/>
    <property type="project" value="UniProtKB-KW"/>
</dbReference>
<keyword evidence="3" id="KW-1185">Reference proteome</keyword>
<dbReference type="RefSeq" id="WP_007207848.1">
    <property type="nucleotide sequence ID" value="NZ_GL622241.1"/>
</dbReference>
<feature type="domain" description="Nudix hydrolase" evidence="1">
    <location>
        <begin position="6"/>
        <end position="142"/>
    </location>
</feature>
<dbReference type="InterPro" id="IPR015797">
    <property type="entry name" value="NUDIX_hydrolase-like_dom_sf"/>
</dbReference>
<dbReference type="OrthoDB" id="9008185at2"/>
<evidence type="ECO:0000259" key="1">
    <source>
        <dbReference type="PROSITE" id="PS51462"/>
    </source>
</evidence>
<dbReference type="STRING" id="888064.HMPREF9088_0827"/>
<dbReference type="Pfam" id="PF00293">
    <property type="entry name" value="NUDIX"/>
    <property type="match status" value="1"/>
</dbReference>
<evidence type="ECO:0000313" key="3">
    <source>
        <dbReference type="Proteomes" id="UP000010296"/>
    </source>
</evidence>
<dbReference type="PATRIC" id="fig|888064.11.peg.1825"/>
<name>E6LEN7_ENTI1</name>